<proteinExistence type="predicted"/>
<comment type="caution">
    <text evidence="2">The sequence shown here is derived from an EMBL/GenBank/DDBJ whole genome shotgun (WGS) entry which is preliminary data.</text>
</comment>
<dbReference type="InterPro" id="IPR050266">
    <property type="entry name" value="AB_hydrolase_sf"/>
</dbReference>
<dbReference type="GO" id="GO:0016020">
    <property type="term" value="C:membrane"/>
    <property type="evidence" value="ECO:0007669"/>
    <property type="project" value="TreeGrafter"/>
</dbReference>
<dbReference type="PRINTS" id="PR00412">
    <property type="entry name" value="EPOXHYDRLASE"/>
</dbReference>
<reference evidence="2" key="1">
    <citation type="journal article" date="2021" name="PeerJ">
        <title>Extensive microbial diversity within the chicken gut microbiome revealed by metagenomics and culture.</title>
        <authorList>
            <person name="Gilroy R."/>
            <person name="Ravi A."/>
            <person name="Getino M."/>
            <person name="Pursley I."/>
            <person name="Horton D.L."/>
            <person name="Alikhan N.F."/>
            <person name="Baker D."/>
            <person name="Gharbi K."/>
            <person name="Hall N."/>
            <person name="Watson M."/>
            <person name="Adriaenssens E.M."/>
            <person name="Foster-Nyarko E."/>
            <person name="Jarju S."/>
            <person name="Secka A."/>
            <person name="Antonio M."/>
            <person name="Oren A."/>
            <person name="Chaudhuri R.R."/>
            <person name="La Ragione R."/>
            <person name="Hildebrand F."/>
            <person name="Pallen M.J."/>
        </authorList>
    </citation>
    <scope>NUCLEOTIDE SEQUENCE</scope>
    <source>
        <strain evidence="2">ChiHejej3B27-3195</strain>
    </source>
</reference>
<dbReference type="EMBL" id="DXGD01000171">
    <property type="protein sequence ID" value="HIW99436.1"/>
    <property type="molecule type" value="Genomic_DNA"/>
</dbReference>
<dbReference type="PANTHER" id="PTHR43798">
    <property type="entry name" value="MONOACYLGLYCEROL LIPASE"/>
    <property type="match status" value="1"/>
</dbReference>
<evidence type="ECO:0000313" key="2">
    <source>
        <dbReference type="EMBL" id="HIW99436.1"/>
    </source>
</evidence>
<dbReference type="PRINTS" id="PR00111">
    <property type="entry name" value="ABHYDROLASE"/>
</dbReference>
<feature type="domain" description="AB hydrolase-1" evidence="1">
    <location>
        <begin position="27"/>
        <end position="262"/>
    </location>
</feature>
<dbReference type="Gene3D" id="3.40.50.1820">
    <property type="entry name" value="alpha/beta hydrolase"/>
    <property type="match status" value="1"/>
</dbReference>
<gene>
    <name evidence="2" type="ORF">H9871_04765</name>
</gene>
<dbReference type="Pfam" id="PF00561">
    <property type="entry name" value="Abhydrolase_1"/>
    <property type="match status" value="1"/>
</dbReference>
<dbReference type="InterPro" id="IPR029058">
    <property type="entry name" value="AB_hydrolase_fold"/>
</dbReference>
<organism evidence="2 3">
    <name type="scientific">Candidatus Nesterenkonia stercoripullorum</name>
    <dbReference type="NCBI Taxonomy" id="2838701"/>
    <lineage>
        <taxon>Bacteria</taxon>
        <taxon>Bacillati</taxon>
        <taxon>Actinomycetota</taxon>
        <taxon>Actinomycetes</taxon>
        <taxon>Micrococcales</taxon>
        <taxon>Micrococcaceae</taxon>
        <taxon>Nesterenkonia</taxon>
    </lineage>
</organism>
<accession>A0A9D1S073</accession>
<dbReference type="PANTHER" id="PTHR43798:SF33">
    <property type="entry name" value="HYDROLASE, PUTATIVE (AFU_ORTHOLOGUE AFUA_2G14860)-RELATED"/>
    <property type="match status" value="1"/>
</dbReference>
<evidence type="ECO:0000313" key="3">
    <source>
        <dbReference type="Proteomes" id="UP000824151"/>
    </source>
</evidence>
<dbReference type="SUPFAM" id="SSF53474">
    <property type="entry name" value="alpha/beta-Hydrolases"/>
    <property type="match status" value="1"/>
</dbReference>
<dbReference type="InterPro" id="IPR000639">
    <property type="entry name" value="Epox_hydrolase-like"/>
</dbReference>
<protein>
    <submittedName>
        <fullName evidence="2">Alpha/beta hydrolase</fullName>
    </submittedName>
</protein>
<sequence>MFITKHFDLPDQKIAYAEAGVESDATPVILLHGGAVDHRMWRPQMSAFEGRRVIAPDARGHGESSDAAAAYRLTDDLKALLDALEVERGVLVGLSMGGGTAVDAALEHPERVAALVVSGCGTSEPDFIDPWSLDIFARWQSAEQHGDLEAWIEAFMAFTTGPGRTRDDVDASVYRLVEAMARETIANHLRLGPAGVPIPPTPPTPVTETWERLPTIRVPALALCGTDDGTDHLRMTRRLAEETPRGEFRALPGAHYPNLEAPGAFNDVVRDFLSRHAL</sequence>
<name>A0A9D1S073_9MICC</name>
<reference evidence="2" key="2">
    <citation type="submission" date="2021-04" db="EMBL/GenBank/DDBJ databases">
        <authorList>
            <person name="Gilroy R."/>
        </authorList>
    </citation>
    <scope>NUCLEOTIDE SEQUENCE</scope>
    <source>
        <strain evidence="2">ChiHejej3B27-3195</strain>
    </source>
</reference>
<evidence type="ECO:0000259" key="1">
    <source>
        <dbReference type="Pfam" id="PF00561"/>
    </source>
</evidence>
<dbReference type="GO" id="GO:0016787">
    <property type="term" value="F:hydrolase activity"/>
    <property type="evidence" value="ECO:0007669"/>
    <property type="project" value="UniProtKB-KW"/>
</dbReference>
<dbReference type="InterPro" id="IPR000073">
    <property type="entry name" value="AB_hydrolase_1"/>
</dbReference>
<keyword evidence="2" id="KW-0378">Hydrolase</keyword>
<dbReference type="AlphaFoldDB" id="A0A9D1S073"/>
<dbReference type="Proteomes" id="UP000824151">
    <property type="component" value="Unassembled WGS sequence"/>
</dbReference>